<reference evidence="5 6" key="1">
    <citation type="submission" date="2016-08" db="EMBL/GenBank/DDBJ databases">
        <authorList>
            <consortium name="Lentinula edodes genome sequencing consortium"/>
            <person name="Sakamoto Y."/>
            <person name="Nakade K."/>
            <person name="Sato S."/>
            <person name="Yoshida Y."/>
            <person name="Miyazaki K."/>
            <person name="Natsume S."/>
            <person name="Konno N."/>
        </authorList>
    </citation>
    <scope>NUCLEOTIDE SEQUENCE [LARGE SCALE GENOMIC DNA]</scope>
    <source>
        <strain evidence="5 6">NBRC 111202</strain>
    </source>
</reference>
<dbReference type="STRING" id="5353.A0A1Q3DWK7"/>
<evidence type="ECO:0000313" key="6">
    <source>
        <dbReference type="Proteomes" id="UP000188533"/>
    </source>
</evidence>
<evidence type="ECO:0000256" key="2">
    <source>
        <dbReference type="ARBA" id="ARBA00022857"/>
    </source>
</evidence>
<feature type="domain" description="NmrA-like" evidence="4">
    <location>
        <begin position="30"/>
        <end position="272"/>
    </location>
</feature>
<dbReference type="Pfam" id="PF05368">
    <property type="entry name" value="NmrA"/>
    <property type="match status" value="1"/>
</dbReference>
<accession>A0A1Q3DWK7</accession>
<dbReference type="GO" id="GO:0016491">
    <property type="term" value="F:oxidoreductase activity"/>
    <property type="evidence" value="ECO:0007669"/>
    <property type="project" value="UniProtKB-KW"/>
</dbReference>
<evidence type="ECO:0000256" key="3">
    <source>
        <dbReference type="ARBA" id="ARBA00023002"/>
    </source>
</evidence>
<dbReference type="InterPro" id="IPR036291">
    <property type="entry name" value="NAD(P)-bd_dom_sf"/>
</dbReference>
<dbReference type="InterPro" id="IPR008030">
    <property type="entry name" value="NmrA-like"/>
</dbReference>
<dbReference type="PANTHER" id="PTHR47706">
    <property type="entry name" value="NMRA-LIKE FAMILY PROTEIN"/>
    <property type="match status" value="1"/>
</dbReference>
<dbReference type="Proteomes" id="UP000188533">
    <property type="component" value="Unassembled WGS sequence"/>
</dbReference>
<evidence type="ECO:0000259" key="4">
    <source>
        <dbReference type="Pfam" id="PF05368"/>
    </source>
</evidence>
<keyword evidence="3" id="KW-0560">Oxidoreductase</keyword>
<keyword evidence="6" id="KW-1185">Reference proteome</keyword>
<comment type="similarity">
    <text evidence="1">Belongs to the NmrA-type oxidoreductase family. Isoflavone reductase subfamily.</text>
</comment>
<keyword evidence="2" id="KW-0521">NADP</keyword>
<dbReference type="Gene3D" id="3.40.50.720">
    <property type="entry name" value="NAD(P)-binding Rossmann-like Domain"/>
    <property type="match status" value="1"/>
</dbReference>
<reference evidence="5 6" key="2">
    <citation type="submission" date="2017-02" db="EMBL/GenBank/DDBJ databases">
        <title>A genome survey and senescence transcriptome analysis in Lentinula edodes.</title>
        <authorList>
            <person name="Sakamoto Y."/>
            <person name="Nakade K."/>
            <person name="Sato S."/>
            <person name="Yoshida Y."/>
            <person name="Miyazaki K."/>
            <person name="Natsume S."/>
            <person name="Konno N."/>
        </authorList>
    </citation>
    <scope>NUCLEOTIDE SEQUENCE [LARGE SCALE GENOMIC DNA]</scope>
    <source>
        <strain evidence="5 6">NBRC 111202</strain>
    </source>
</reference>
<comment type="caution">
    <text evidence="5">The sequence shown here is derived from an EMBL/GenBank/DDBJ whole genome shotgun (WGS) entry which is preliminary data.</text>
</comment>
<proteinExistence type="inferred from homology"/>
<name>A0A1Q3DWK7_LENED</name>
<dbReference type="EMBL" id="BDGU01000013">
    <property type="protein sequence ID" value="GAV99382.1"/>
    <property type="molecule type" value="Genomic_DNA"/>
</dbReference>
<dbReference type="SUPFAM" id="SSF51735">
    <property type="entry name" value="NAD(P)-binding Rossmann-fold domains"/>
    <property type="match status" value="1"/>
</dbReference>
<sequence>MIFEELNLGHWKYHNQSPVNHARQYMHSPKRSIALVGAGVIGMPILRALLSSPNHPNVIVLTRPGSKNKDLLNDLPPVSPIVIPVDYTDTSALTALFKKLSIEIVISALASTGYNAQYNLADAAKASGSVKLFVPSEWGSPTEGAKDKGEDNIFAIKDRVAEYLKSIDLPYTRFFTGLFMAYVPWVVGADVDGKAHIQGKGDTPFTVTSQEDIGGFVAHVLTSLPLTSPELVNTSLRIQGQQITLRQYAQVANKSIVAVTENEAIPGNTDEDKALKAFLQKHIEEGTATTGWDHRTEREIEGATGSANKMWEGHVWQTIERTF</sequence>
<evidence type="ECO:0000313" key="5">
    <source>
        <dbReference type="EMBL" id="GAV99382.1"/>
    </source>
</evidence>
<gene>
    <name evidence="5" type="ORF">LENED_000835</name>
</gene>
<dbReference type="AlphaFoldDB" id="A0A1Q3DWK7"/>
<dbReference type="PANTHER" id="PTHR47706:SF4">
    <property type="entry name" value="NMRA-LIKE DOMAIN-CONTAINING PROTEIN"/>
    <property type="match status" value="1"/>
</dbReference>
<organism evidence="5 6">
    <name type="scientific">Lentinula edodes</name>
    <name type="common">Shiitake mushroom</name>
    <name type="synonym">Lentinus edodes</name>
    <dbReference type="NCBI Taxonomy" id="5353"/>
    <lineage>
        <taxon>Eukaryota</taxon>
        <taxon>Fungi</taxon>
        <taxon>Dikarya</taxon>
        <taxon>Basidiomycota</taxon>
        <taxon>Agaricomycotina</taxon>
        <taxon>Agaricomycetes</taxon>
        <taxon>Agaricomycetidae</taxon>
        <taxon>Agaricales</taxon>
        <taxon>Marasmiineae</taxon>
        <taxon>Omphalotaceae</taxon>
        <taxon>Lentinula</taxon>
    </lineage>
</organism>
<protein>
    <recommendedName>
        <fullName evidence="4">NmrA-like domain-containing protein</fullName>
    </recommendedName>
</protein>
<dbReference type="InterPro" id="IPR051609">
    <property type="entry name" value="NmrA/Isoflavone_reductase-like"/>
</dbReference>
<evidence type="ECO:0000256" key="1">
    <source>
        <dbReference type="ARBA" id="ARBA00005725"/>
    </source>
</evidence>